<dbReference type="AlphaFoldDB" id="A0A930UZS6"/>
<evidence type="ECO:0000259" key="3">
    <source>
        <dbReference type="PROSITE" id="PS51186"/>
    </source>
</evidence>
<dbReference type="PROSITE" id="PS51186">
    <property type="entry name" value="GNAT"/>
    <property type="match status" value="1"/>
</dbReference>
<dbReference type="Proteomes" id="UP000656804">
    <property type="component" value="Unassembled WGS sequence"/>
</dbReference>
<dbReference type="GO" id="GO:0016747">
    <property type="term" value="F:acyltransferase activity, transferring groups other than amino-acyl groups"/>
    <property type="evidence" value="ECO:0007669"/>
    <property type="project" value="InterPro"/>
</dbReference>
<proteinExistence type="predicted"/>
<keyword evidence="2" id="KW-0012">Acyltransferase</keyword>
<dbReference type="Gene3D" id="3.40.630.30">
    <property type="match status" value="1"/>
</dbReference>
<dbReference type="InterPro" id="IPR016181">
    <property type="entry name" value="Acyl_CoA_acyltransferase"/>
</dbReference>
<evidence type="ECO:0000256" key="2">
    <source>
        <dbReference type="ARBA" id="ARBA00023315"/>
    </source>
</evidence>
<accession>A0A930UZS6</accession>
<reference evidence="4" key="1">
    <citation type="submission" date="2020-11" db="EMBL/GenBank/DDBJ databases">
        <title>Nocardioides sp. CBS4Y-1, whole genome shotgun sequence.</title>
        <authorList>
            <person name="Tuo L."/>
        </authorList>
    </citation>
    <scope>NUCLEOTIDE SEQUENCE</scope>
    <source>
        <strain evidence="4">CBS4Y-1</strain>
    </source>
</reference>
<evidence type="ECO:0000313" key="4">
    <source>
        <dbReference type="EMBL" id="MBF4163061.1"/>
    </source>
</evidence>
<dbReference type="RefSeq" id="WP_194504324.1">
    <property type="nucleotide sequence ID" value="NZ_JADIVZ010000009.1"/>
</dbReference>
<feature type="domain" description="N-acetyltransferase" evidence="3">
    <location>
        <begin position="163"/>
        <end position="317"/>
    </location>
</feature>
<dbReference type="InterPro" id="IPR050680">
    <property type="entry name" value="YpeA/RimI_acetyltransf"/>
</dbReference>
<protein>
    <submittedName>
        <fullName evidence="4">GNAT family N-acetyltransferase</fullName>
    </submittedName>
</protein>
<organism evidence="4 5">
    <name type="scientific">Nocardioides acrostichi</name>
    <dbReference type="NCBI Taxonomy" id="2784339"/>
    <lineage>
        <taxon>Bacteria</taxon>
        <taxon>Bacillati</taxon>
        <taxon>Actinomycetota</taxon>
        <taxon>Actinomycetes</taxon>
        <taxon>Propionibacteriales</taxon>
        <taxon>Nocardioidaceae</taxon>
        <taxon>Nocardioides</taxon>
    </lineage>
</organism>
<name>A0A930UZS6_9ACTN</name>
<dbReference type="Pfam" id="PF00583">
    <property type="entry name" value="Acetyltransf_1"/>
    <property type="match status" value="1"/>
</dbReference>
<dbReference type="EMBL" id="JADIVZ010000009">
    <property type="protein sequence ID" value="MBF4163061.1"/>
    <property type="molecule type" value="Genomic_DNA"/>
</dbReference>
<dbReference type="PANTHER" id="PTHR43420">
    <property type="entry name" value="ACETYLTRANSFERASE"/>
    <property type="match status" value="1"/>
</dbReference>
<keyword evidence="5" id="KW-1185">Reference proteome</keyword>
<keyword evidence="1" id="KW-0808">Transferase</keyword>
<sequence>MSVEFSPLVDGELGDWGAQARQRDLLLRQLPMTGEDAALAPVAESRTHQRFAARLVDGRPGPGQVVEEVRLEGRPAGWVWLGQASPDELEVLDLALTDPADASAVRTRLEQRCRDHQVRRLVLTMLPADPAHRAFAAAGPMDPVATRMRLDLTDPPGTTRGPVTLRSLSAAGTDAYLGTAVQRFAATLRRDSPWLDESESLAQSHATHARILPRGAATPGHAFLAPEVDGERVGTLWVSLCAPAGYVYDVRLDAERRGRGLGRATMDAGAAWCQARGVRALGLNVFAYNDTARALYDSLGYQPVECGVVVPIRPRRG</sequence>
<dbReference type="InterPro" id="IPR000182">
    <property type="entry name" value="GNAT_dom"/>
</dbReference>
<gene>
    <name evidence="4" type="ORF">ISG29_15305</name>
</gene>
<dbReference type="SUPFAM" id="SSF55729">
    <property type="entry name" value="Acyl-CoA N-acyltransferases (Nat)"/>
    <property type="match status" value="1"/>
</dbReference>
<dbReference type="CDD" id="cd04301">
    <property type="entry name" value="NAT_SF"/>
    <property type="match status" value="1"/>
</dbReference>
<evidence type="ECO:0000256" key="1">
    <source>
        <dbReference type="ARBA" id="ARBA00022679"/>
    </source>
</evidence>
<evidence type="ECO:0000313" key="5">
    <source>
        <dbReference type="Proteomes" id="UP000656804"/>
    </source>
</evidence>
<comment type="caution">
    <text evidence="4">The sequence shown here is derived from an EMBL/GenBank/DDBJ whole genome shotgun (WGS) entry which is preliminary data.</text>
</comment>